<comment type="subcellular location">
    <subcellularLocation>
        <location evidence="1 11">Cytoplasm</location>
    </subcellularLocation>
</comment>
<dbReference type="InterPro" id="IPR036621">
    <property type="entry name" value="Anticodon-bd_dom_sf"/>
</dbReference>
<accession>A0A1H3YHL5</accession>
<dbReference type="AlphaFoldDB" id="A0A1H3YHL5"/>
<dbReference type="NCBIfam" id="TIGR00442">
    <property type="entry name" value="hisS"/>
    <property type="match status" value="1"/>
</dbReference>
<feature type="binding site" evidence="12">
    <location>
        <position position="127"/>
    </location>
    <ligand>
        <name>L-histidine</name>
        <dbReference type="ChEBI" id="CHEBI:57595"/>
    </ligand>
</feature>
<dbReference type="GO" id="GO:0004821">
    <property type="term" value="F:histidine-tRNA ligase activity"/>
    <property type="evidence" value="ECO:0007669"/>
    <property type="project" value="UniProtKB-UniRule"/>
</dbReference>
<keyword evidence="15" id="KW-1185">Reference proteome</keyword>
<dbReference type="Pfam" id="PF13393">
    <property type="entry name" value="tRNA-synt_His"/>
    <property type="match status" value="1"/>
</dbReference>
<keyword evidence="6 11" id="KW-0547">Nucleotide-binding</keyword>
<dbReference type="GO" id="GO:0005737">
    <property type="term" value="C:cytoplasm"/>
    <property type="evidence" value="ECO:0007669"/>
    <property type="project" value="UniProtKB-SubCell"/>
</dbReference>
<feature type="binding site" evidence="12">
    <location>
        <position position="131"/>
    </location>
    <ligand>
        <name>L-histidine</name>
        <dbReference type="ChEBI" id="CHEBI:57595"/>
    </ligand>
</feature>
<feature type="binding site" evidence="12">
    <location>
        <begin position="262"/>
        <end position="263"/>
    </location>
    <ligand>
        <name>L-histidine</name>
        <dbReference type="ChEBI" id="CHEBI:57595"/>
    </ligand>
</feature>
<dbReference type="STRING" id="525918.SAMN05660964_00933"/>
<keyword evidence="8 11" id="KW-0648">Protein biosynthesis</keyword>
<dbReference type="FunFam" id="3.30.930.10:FF:000005">
    <property type="entry name" value="Histidine--tRNA ligase"/>
    <property type="match status" value="1"/>
</dbReference>
<evidence type="ECO:0000256" key="1">
    <source>
        <dbReference type="ARBA" id="ARBA00004496"/>
    </source>
</evidence>
<evidence type="ECO:0000256" key="3">
    <source>
        <dbReference type="ARBA" id="ARBA00011738"/>
    </source>
</evidence>
<dbReference type="InterPro" id="IPR006195">
    <property type="entry name" value="aa-tRNA-synth_II"/>
</dbReference>
<evidence type="ECO:0000256" key="12">
    <source>
        <dbReference type="PIRSR" id="PIRSR001549-1"/>
    </source>
</evidence>
<dbReference type="GO" id="GO:0006427">
    <property type="term" value="P:histidyl-tRNA aminoacylation"/>
    <property type="evidence" value="ECO:0007669"/>
    <property type="project" value="UniProtKB-UniRule"/>
</dbReference>
<dbReference type="InterPro" id="IPR004154">
    <property type="entry name" value="Anticodon-bd"/>
</dbReference>
<evidence type="ECO:0000256" key="10">
    <source>
        <dbReference type="ARBA" id="ARBA00047639"/>
    </source>
</evidence>
<evidence type="ECO:0000313" key="14">
    <source>
        <dbReference type="EMBL" id="SEA11035.1"/>
    </source>
</evidence>
<gene>
    <name evidence="11" type="primary">hisS</name>
    <name evidence="14" type="ORF">SAMN05660964_00933</name>
</gene>
<organism evidence="14 15">
    <name type="scientific">Thiothrix caldifontis</name>
    <dbReference type="NCBI Taxonomy" id="525918"/>
    <lineage>
        <taxon>Bacteria</taxon>
        <taxon>Pseudomonadati</taxon>
        <taxon>Pseudomonadota</taxon>
        <taxon>Gammaproteobacteria</taxon>
        <taxon>Thiotrichales</taxon>
        <taxon>Thiotrichaceae</taxon>
        <taxon>Thiothrix</taxon>
    </lineage>
</organism>
<dbReference type="PANTHER" id="PTHR43707">
    <property type="entry name" value="HISTIDYL-TRNA SYNTHETASE"/>
    <property type="match status" value="1"/>
</dbReference>
<dbReference type="PROSITE" id="PS50862">
    <property type="entry name" value="AA_TRNA_LIGASE_II"/>
    <property type="match status" value="1"/>
</dbReference>
<evidence type="ECO:0000256" key="2">
    <source>
        <dbReference type="ARBA" id="ARBA00008226"/>
    </source>
</evidence>
<protein>
    <recommendedName>
        <fullName evidence="11">Histidine--tRNA ligase</fullName>
        <ecNumber evidence="11">6.1.1.21</ecNumber>
    </recommendedName>
    <alternativeName>
        <fullName evidence="11">Histidyl-tRNA synthetase</fullName>
        <shortName evidence="11">HisRS</shortName>
    </alternativeName>
</protein>
<evidence type="ECO:0000259" key="13">
    <source>
        <dbReference type="PROSITE" id="PS50862"/>
    </source>
</evidence>
<feature type="binding site" evidence="12">
    <location>
        <begin position="83"/>
        <end position="85"/>
    </location>
    <ligand>
        <name>L-histidine</name>
        <dbReference type="ChEBI" id="CHEBI:57595"/>
    </ligand>
</feature>
<evidence type="ECO:0000256" key="9">
    <source>
        <dbReference type="ARBA" id="ARBA00023146"/>
    </source>
</evidence>
<evidence type="ECO:0000256" key="5">
    <source>
        <dbReference type="ARBA" id="ARBA00022598"/>
    </source>
</evidence>
<evidence type="ECO:0000256" key="6">
    <source>
        <dbReference type="ARBA" id="ARBA00022741"/>
    </source>
</evidence>
<name>A0A1H3YHL5_9GAMM</name>
<sequence>MSKNIQSIRGMNDILPDTTPAWQYLESTTRTLLNRYGYSEIRMPIVEQTDLFSRAVGEVTDIVEKEMYTFTDRNDDSLSLRPEGTAGCIRAGIQHGLLHNQQQRLWYIGPMFRHERPQKGRYRQFHQIGVEAFGMQGPDIDAELIAMTARLWKTLGIRNLRLELNTLGTPECRHAYRDLLVEYFTARQDKLDADSKRRLLTNPLRILDTKNPDLKDIVATAPSLHDHLDEVSREHFATLKSLLDGMGIAYEVNPRLVRGLDYYTHMVFEWVTDDLGAQSTVCAGGRYDGLVEQLGGKPTPGVGFGMGLERLILLLETQGIELPVTTPDVYLIMAGKTAIQTGLGLAETLRDALPNLRLISNGGEGSFKTQMKRADKSNARFALILGENEVERSEIGLKPLRAEGEQITLPISQVAQQLAVFLENTQQN</sequence>
<dbReference type="Proteomes" id="UP000199397">
    <property type="component" value="Unassembled WGS sequence"/>
</dbReference>
<dbReference type="EMBL" id="FNQP01000004">
    <property type="protein sequence ID" value="SEA11035.1"/>
    <property type="molecule type" value="Genomic_DNA"/>
</dbReference>
<dbReference type="InterPro" id="IPR045864">
    <property type="entry name" value="aa-tRNA-synth_II/BPL/LPL"/>
</dbReference>
<proteinExistence type="inferred from homology"/>
<feature type="domain" description="Aminoacyl-transfer RNA synthetases class-II family profile" evidence="13">
    <location>
        <begin position="1"/>
        <end position="327"/>
    </location>
</feature>
<dbReference type="SUPFAM" id="SSF55681">
    <property type="entry name" value="Class II aaRS and biotin synthetases"/>
    <property type="match status" value="1"/>
</dbReference>
<keyword evidence="7 11" id="KW-0067">ATP-binding</keyword>
<dbReference type="CDD" id="cd00773">
    <property type="entry name" value="HisRS-like_core"/>
    <property type="match status" value="1"/>
</dbReference>
<dbReference type="InterPro" id="IPR033656">
    <property type="entry name" value="HisRS_anticodon"/>
</dbReference>
<keyword evidence="4 11" id="KW-0963">Cytoplasm</keyword>
<dbReference type="HAMAP" id="MF_00127">
    <property type="entry name" value="His_tRNA_synth"/>
    <property type="match status" value="1"/>
</dbReference>
<dbReference type="InterPro" id="IPR041715">
    <property type="entry name" value="HisRS-like_core"/>
</dbReference>
<comment type="catalytic activity">
    <reaction evidence="10 11">
        <text>tRNA(His) + L-histidine + ATP = L-histidyl-tRNA(His) + AMP + diphosphate + H(+)</text>
        <dbReference type="Rhea" id="RHEA:17313"/>
        <dbReference type="Rhea" id="RHEA-COMP:9665"/>
        <dbReference type="Rhea" id="RHEA-COMP:9689"/>
        <dbReference type="ChEBI" id="CHEBI:15378"/>
        <dbReference type="ChEBI" id="CHEBI:30616"/>
        <dbReference type="ChEBI" id="CHEBI:33019"/>
        <dbReference type="ChEBI" id="CHEBI:57595"/>
        <dbReference type="ChEBI" id="CHEBI:78442"/>
        <dbReference type="ChEBI" id="CHEBI:78527"/>
        <dbReference type="ChEBI" id="CHEBI:456215"/>
        <dbReference type="EC" id="6.1.1.21"/>
    </reaction>
</comment>
<evidence type="ECO:0000313" key="15">
    <source>
        <dbReference type="Proteomes" id="UP000199397"/>
    </source>
</evidence>
<dbReference type="InterPro" id="IPR015807">
    <property type="entry name" value="His-tRNA-ligase"/>
</dbReference>
<dbReference type="RefSeq" id="WP_093065871.1">
    <property type="nucleotide sequence ID" value="NZ_FNQP01000004.1"/>
</dbReference>
<dbReference type="Pfam" id="PF03129">
    <property type="entry name" value="HGTP_anticodon"/>
    <property type="match status" value="1"/>
</dbReference>
<dbReference type="GO" id="GO:0005524">
    <property type="term" value="F:ATP binding"/>
    <property type="evidence" value="ECO:0007669"/>
    <property type="project" value="UniProtKB-UniRule"/>
</dbReference>
<dbReference type="SUPFAM" id="SSF52954">
    <property type="entry name" value="Class II aaRS ABD-related"/>
    <property type="match status" value="1"/>
</dbReference>
<dbReference type="EC" id="6.1.1.21" evidence="11"/>
<dbReference type="Gene3D" id="3.30.930.10">
    <property type="entry name" value="Bira Bifunctional Protein, Domain 2"/>
    <property type="match status" value="1"/>
</dbReference>
<feature type="binding site" evidence="12">
    <location>
        <position position="113"/>
    </location>
    <ligand>
        <name>L-histidine</name>
        <dbReference type="ChEBI" id="CHEBI:57595"/>
    </ligand>
</feature>
<feature type="binding site" evidence="12">
    <location>
        <position position="258"/>
    </location>
    <ligand>
        <name>L-histidine</name>
        <dbReference type="ChEBI" id="CHEBI:57595"/>
    </ligand>
</feature>
<evidence type="ECO:0000256" key="4">
    <source>
        <dbReference type="ARBA" id="ARBA00022490"/>
    </source>
</evidence>
<dbReference type="OrthoDB" id="9800814at2"/>
<comment type="similarity">
    <text evidence="2 11">Belongs to the class-II aminoacyl-tRNA synthetase family.</text>
</comment>
<keyword evidence="5 11" id="KW-0436">Ligase</keyword>
<dbReference type="Gene3D" id="3.40.50.800">
    <property type="entry name" value="Anticodon-binding domain"/>
    <property type="match status" value="1"/>
</dbReference>
<evidence type="ECO:0000256" key="8">
    <source>
        <dbReference type="ARBA" id="ARBA00022917"/>
    </source>
</evidence>
<evidence type="ECO:0000256" key="7">
    <source>
        <dbReference type="ARBA" id="ARBA00022840"/>
    </source>
</evidence>
<dbReference type="PIRSF" id="PIRSF001549">
    <property type="entry name" value="His-tRNA_synth"/>
    <property type="match status" value="1"/>
</dbReference>
<dbReference type="PANTHER" id="PTHR43707:SF1">
    <property type="entry name" value="HISTIDINE--TRNA LIGASE, MITOCHONDRIAL-RELATED"/>
    <property type="match status" value="1"/>
</dbReference>
<comment type="subunit">
    <text evidence="3 11">Homodimer.</text>
</comment>
<reference evidence="14 15" key="1">
    <citation type="submission" date="2016-10" db="EMBL/GenBank/DDBJ databases">
        <authorList>
            <person name="de Groot N.N."/>
        </authorList>
    </citation>
    <scope>NUCLEOTIDE SEQUENCE [LARGE SCALE GENOMIC DNA]</scope>
    <source>
        <strain evidence="14 15">DSM 21228</strain>
    </source>
</reference>
<dbReference type="CDD" id="cd00859">
    <property type="entry name" value="HisRS_anticodon"/>
    <property type="match status" value="1"/>
</dbReference>
<evidence type="ECO:0000256" key="11">
    <source>
        <dbReference type="HAMAP-Rule" id="MF_00127"/>
    </source>
</evidence>
<keyword evidence="9 11" id="KW-0030">Aminoacyl-tRNA synthetase</keyword>
<dbReference type="InterPro" id="IPR004516">
    <property type="entry name" value="HisRS/HisZ"/>
</dbReference>